<evidence type="ECO:0000313" key="2">
    <source>
        <dbReference type="EMBL" id="GAA3682377.1"/>
    </source>
</evidence>
<dbReference type="Proteomes" id="UP001500711">
    <property type="component" value="Unassembled WGS sequence"/>
</dbReference>
<proteinExistence type="predicted"/>
<reference evidence="3" key="1">
    <citation type="journal article" date="2019" name="Int. J. Syst. Evol. Microbiol.">
        <title>The Global Catalogue of Microorganisms (GCM) 10K type strain sequencing project: providing services to taxonomists for standard genome sequencing and annotation.</title>
        <authorList>
            <consortium name="The Broad Institute Genomics Platform"/>
            <consortium name="The Broad Institute Genome Sequencing Center for Infectious Disease"/>
            <person name="Wu L."/>
            <person name="Ma J."/>
        </authorList>
    </citation>
    <scope>NUCLEOTIDE SEQUENCE [LARGE SCALE GENOMIC DNA]</scope>
    <source>
        <strain evidence="3">JCM 17494</strain>
    </source>
</reference>
<evidence type="ECO:0008006" key="4">
    <source>
        <dbReference type="Google" id="ProtNLM"/>
    </source>
</evidence>
<feature type="compositionally biased region" description="Low complexity" evidence="1">
    <location>
        <begin position="162"/>
        <end position="180"/>
    </location>
</feature>
<dbReference type="EMBL" id="BAABBE010000040">
    <property type="protein sequence ID" value="GAA3682377.1"/>
    <property type="molecule type" value="Genomic_DNA"/>
</dbReference>
<evidence type="ECO:0000313" key="3">
    <source>
        <dbReference type="Proteomes" id="UP001500711"/>
    </source>
</evidence>
<evidence type="ECO:0000256" key="1">
    <source>
        <dbReference type="SAM" id="MobiDB-lite"/>
    </source>
</evidence>
<keyword evidence="3" id="KW-1185">Reference proteome</keyword>
<sequence length="180" mass="18979">MSWNGEWLSAPAYADRIGPALAVLRTSQDTGEIRRAASTVENAVAHNQVLYRGAAQALPSLLDVLDGGEAPAKAAVYDVLTEIVLAEPDDPDVLEACRPYLRRAVDAAWRDAGGTDEEVVSRTIDFLGNAVADPGLLGRGLREKLAEMPGEARKKAEEWLEGAALTPPAGAPPAGSFCST</sequence>
<gene>
    <name evidence="2" type="ORF">GCM10022267_81430</name>
</gene>
<protein>
    <recommendedName>
        <fullName evidence="4">HEAT repeat-containing protein</fullName>
    </recommendedName>
</protein>
<organism evidence="2 3">
    <name type="scientific">Lentzea roselyniae</name>
    <dbReference type="NCBI Taxonomy" id="531940"/>
    <lineage>
        <taxon>Bacteria</taxon>
        <taxon>Bacillati</taxon>
        <taxon>Actinomycetota</taxon>
        <taxon>Actinomycetes</taxon>
        <taxon>Pseudonocardiales</taxon>
        <taxon>Pseudonocardiaceae</taxon>
        <taxon>Lentzea</taxon>
    </lineage>
</organism>
<accession>A0ABP7CA27</accession>
<comment type="caution">
    <text evidence="2">The sequence shown here is derived from an EMBL/GenBank/DDBJ whole genome shotgun (WGS) entry which is preliminary data.</text>
</comment>
<feature type="region of interest" description="Disordered" evidence="1">
    <location>
        <begin position="158"/>
        <end position="180"/>
    </location>
</feature>
<name>A0ABP7CA27_9PSEU</name>
<dbReference type="RefSeq" id="WP_346136244.1">
    <property type="nucleotide sequence ID" value="NZ_BAABBE010000040.1"/>
</dbReference>